<accession>X1FIM7</accession>
<protein>
    <recommendedName>
        <fullName evidence="1">Methyltransferase domain-containing protein</fullName>
    </recommendedName>
</protein>
<evidence type="ECO:0000313" key="2">
    <source>
        <dbReference type="EMBL" id="GAH29249.1"/>
    </source>
</evidence>
<reference evidence="2" key="1">
    <citation type="journal article" date="2014" name="Front. Microbiol.">
        <title>High frequency of phylogenetically diverse reductive dehalogenase-homologous genes in deep subseafloor sedimentary metagenomes.</title>
        <authorList>
            <person name="Kawai M."/>
            <person name="Futagami T."/>
            <person name="Toyoda A."/>
            <person name="Takaki Y."/>
            <person name="Nishi S."/>
            <person name="Hori S."/>
            <person name="Arai W."/>
            <person name="Tsubouchi T."/>
            <person name="Morono Y."/>
            <person name="Uchiyama I."/>
            <person name="Ito T."/>
            <person name="Fujiyama A."/>
            <person name="Inagaki F."/>
            <person name="Takami H."/>
        </authorList>
    </citation>
    <scope>NUCLEOTIDE SEQUENCE</scope>
    <source>
        <strain evidence="2">Expedition CK06-06</strain>
    </source>
</reference>
<dbReference type="InterPro" id="IPR041698">
    <property type="entry name" value="Methyltransf_25"/>
</dbReference>
<dbReference type="AlphaFoldDB" id="X1FIM7"/>
<gene>
    <name evidence="2" type="ORF">S01H4_65820</name>
</gene>
<dbReference type="Pfam" id="PF13649">
    <property type="entry name" value="Methyltransf_25"/>
    <property type="match status" value="1"/>
</dbReference>
<dbReference type="SUPFAM" id="SSF53335">
    <property type="entry name" value="S-adenosyl-L-methionine-dependent methyltransferases"/>
    <property type="match status" value="1"/>
</dbReference>
<feature type="domain" description="Methyltransferase" evidence="1">
    <location>
        <begin position="9"/>
        <end position="88"/>
    </location>
</feature>
<dbReference type="InterPro" id="IPR029063">
    <property type="entry name" value="SAM-dependent_MTases_sf"/>
</dbReference>
<proteinExistence type="predicted"/>
<evidence type="ECO:0000259" key="1">
    <source>
        <dbReference type="Pfam" id="PF13649"/>
    </source>
</evidence>
<dbReference type="Gene3D" id="3.40.50.150">
    <property type="entry name" value="Vaccinia Virus protein VP39"/>
    <property type="match status" value="1"/>
</dbReference>
<organism evidence="2">
    <name type="scientific">marine sediment metagenome</name>
    <dbReference type="NCBI Taxonomy" id="412755"/>
    <lineage>
        <taxon>unclassified sequences</taxon>
        <taxon>metagenomes</taxon>
        <taxon>ecological metagenomes</taxon>
    </lineage>
</organism>
<feature type="non-terminal residue" evidence="2">
    <location>
        <position position="94"/>
    </location>
</feature>
<dbReference type="EMBL" id="BART01040439">
    <property type="protein sequence ID" value="GAH29249.1"/>
    <property type="molecule type" value="Genomic_DNA"/>
</dbReference>
<comment type="caution">
    <text evidence="2">The sequence shown here is derived from an EMBL/GenBank/DDBJ whole genome shotgun (WGS) entry which is preliminary data.</text>
</comment>
<feature type="non-terminal residue" evidence="2">
    <location>
        <position position="1"/>
    </location>
</feature>
<sequence length="94" mass="10443">LDKLKTGNILMMGEGEGRNAVYAATNGWKVDAVDFSKIAKEKALKLAEENTVSINYEITELSKYKPKSNYYNAAAIIFLHLNPKIRSAVHSKVV</sequence>
<name>X1FIM7_9ZZZZ</name>